<dbReference type="KEGG" id="cfj:CFIO01_03734"/>
<gene>
    <name evidence="2" type="ORF">CFIO01_03734</name>
</gene>
<keyword evidence="3" id="KW-1185">Reference proteome</keyword>
<dbReference type="OrthoDB" id="550558at2759"/>
<dbReference type="HOGENOM" id="CLU_060372_0_1_1"/>
<dbReference type="PANTHER" id="PTHR37844">
    <property type="entry name" value="SER/THR PROTEIN PHOSPHATASE SUPERFAMILY (AFU_ORTHOLOGUE AFUA_1G14840)"/>
    <property type="match status" value="1"/>
</dbReference>
<reference evidence="2 3" key="1">
    <citation type="submission" date="2014-02" db="EMBL/GenBank/DDBJ databases">
        <title>The genome sequence of Colletotrichum fioriniae PJ7.</title>
        <authorList>
            <person name="Baroncelli R."/>
            <person name="Thon M.R."/>
        </authorList>
    </citation>
    <scope>NUCLEOTIDE SEQUENCE [LARGE SCALE GENOMIC DNA]</scope>
    <source>
        <strain evidence="2 3">PJ7</strain>
    </source>
</reference>
<protein>
    <submittedName>
        <fullName evidence="2">Calcineurin-like phosphoesterase</fullName>
    </submittedName>
</protein>
<evidence type="ECO:0000313" key="3">
    <source>
        <dbReference type="Proteomes" id="UP000020467"/>
    </source>
</evidence>
<dbReference type="GO" id="GO:0016787">
    <property type="term" value="F:hydrolase activity"/>
    <property type="evidence" value="ECO:0007669"/>
    <property type="project" value="InterPro"/>
</dbReference>
<dbReference type="Pfam" id="PF00149">
    <property type="entry name" value="Metallophos"/>
    <property type="match status" value="1"/>
</dbReference>
<dbReference type="Gene3D" id="3.60.21.10">
    <property type="match status" value="1"/>
</dbReference>
<dbReference type="InterPro" id="IPR029052">
    <property type="entry name" value="Metallo-depent_PP-like"/>
</dbReference>
<dbReference type="InterPro" id="IPR004843">
    <property type="entry name" value="Calcineurin-like_PHP"/>
</dbReference>
<dbReference type="eggNOG" id="ENOG502RZN8">
    <property type="taxonomic scope" value="Eukaryota"/>
</dbReference>
<comment type="caution">
    <text evidence="2">The sequence shown here is derived from an EMBL/GenBank/DDBJ whole genome shotgun (WGS) entry which is preliminary data.</text>
</comment>
<dbReference type="PANTHER" id="PTHR37844:SF2">
    <property type="entry name" value="SER_THR PROTEIN PHOSPHATASE SUPERFAMILY (AFU_ORTHOLOGUE AFUA_1G14840)"/>
    <property type="match status" value="1"/>
</dbReference>
<organism evidence="2 3">
    <name type="scientific">Colletotrichum fioriniae PJ7</name>
    <dbReference type="NCBI Taxonomy" id="1445577"/>
    <lineage>
        <taxon>Eukaryota</taxon>
        <taxon>Fungi</taxon>
        <taxon>Dikarya</taxon>
        <taxon>Ascomycota</taxon>
        <taxon>Pezizomycotina</taxon>
        <taxon>Sordariomycetes</taxon>
        <taxon>Hypocreomycetidae</taxon>
        <taxon>Glomerellales</taxon>
        <taxon>Glomerellaceae</taxon>
        <taxon>Colletotrichum</taxon>
        <taxon>Colletotrichum acutatum species complex</taxon>
    </lineage>
</organism>
<evidence type="ECO:0000313" key="2">
    <source>
        <dbReference type="EMBL" id="EXF74302.1"/>
    </source>
</evidence>
<accession>A0A010Q3A2</accession>
<dbReference type="Proteomes" id="UP000020467">
    <property type="component" value="Unassembled WGS sequence"/>
</dbReference>
<proteinExistence type="predicted"/>
<evidence type="ECO:0000259" key="1">
    <source>
        <dbReference type="Pfam" id="PF00149"/>
    </source>
</evidence>
<dbReference type="AlphaFoldDB" id="A0A010Q3A2"/>
<dbReference type="SUPFAM" id="SSF56300">
    <property type="entry name" value="Metallo-dependent phosphatases"/>
    <property type="match status" value="1"/>
</dbReference>
<name>A0A010Q3A2_9PEZI</name>
<sequence>MSIQIVSDLHLEAPKAYDVFEIPPHAPTLALLGDIGNIAAHKDECRAFLIRQLQNFRTVLFVPGNHEAYHSSWPETLNLLRQFEREFDQDDSIGDFVLLDRTAYQVPGSNTVILGCSLFSFVPPESEMQVSMGLNDFFQTSDWDVQAHNDAHNRDVAWLNAQVSELESSDVEVIIFSHWNPSRDERSIDPRFAQSPITSGFATDLSGQLCFRSRKVKIWAFGHTHYNCDFTIQREGDAEPLRLIANQRGYYFSQAAGFDEEKFIEI</sequence>
<dbReference type="EMBL" id="JARH01000997">
    <property type="protein sequence ID" value="EXF74302.1"/>
    <property type="molecule type" value="Genomic_DNA"/>
</dbReference>
<feature type="domain" description="Calcineurin-like phosphoesterase" evidence="1">
    <location>
        <begin position="1"/>
        <end position="226"/>
    </location>
</feature>